<organism evidence="2 3">
    <name type="scientific">Spodoptera exigua</name>
    <name type="common">Beet armyworm</name>
    <name type="synonym">Noctua fulgens</name>
    <dbReference type="NCBI Taxonomy" id="7107"/>
    <lineage>
        <taxon>Eukaryota</taxon>
        <taxon>Metazoa</taxon>
        <taxon>Ecdysozoa</taxon>
        <taxon>Arthropoda</taxon>
        <taxon>Hexapoda</taxon>
        <taxon>Insecta</taxon>
        <taxon>Pterygota</taxon>
        <taxon>Neoptera</taxon>
        <taxon>Endopterygota</taxon>
        <taxon>Lepidoptera</taxon>
        <taxon>Glossata</taxon>
        <taxon>Ditrysia</taxon>
        <taxon>Noctuoidea</taxon>
        <taxon>Noctuidae</taxon>
        <taxon>Amphipyrinae</taxon>
        <taxon>Spodoptera</taxon>
    </lineage>
</organism>
<keyword evidence="1" id="KW-0812">Transmembrane</keyword>
<accession>A0A922M451</accession>
<keyword evidence="1" id="KW-0472">Membrane</keyword>
<dbReference type="AlphaFoldDB" id="A0A922M451"/>
<sequence>MHCNGLFKDPPHDYFPKDYSEELGLIEPDPNEVRLSGKELKTQATFLMLAFALVVWIFTYLLMTTITMCFDKNFLSAERLPATFL</sequence>
<dbReference type="EMBL" id="JACEFF010000864">
    <property type="protein sequence ID" value="KAH9629535.1"/>
    <property type="molecule type" value="Genomic_DNA"/>
</dbReference>
<protein>
    <submittedName>
        <fullName evidence="2">Uncharacterized protein</fullName>
    </submittedName>
</protein>
<gene>
    <name evidence="2" type="ORF">HF086_015865</name>
</gene>
<evidence type="ECO:0000313" key="3">
    <source>
        <dbReference type="Proteomes" id="UP000814243"/>
    </source>
</evidence>
<proteinExistence type="predicted"/>
<feature type="transmembrane region" description="Helical" evidence="1">
    <location>
        <begin position="46"/>
        <end position="70"/>
    </location>
</feature>
<reference evidence="2" key="1">
    <citation type="journal article" date="2021" name="G3 (Bethesda)">
        <title>Genome and transcriptome analysis of the beet armyworm Spodoptera exigua reveals targets for pest control. .</title>
        <authorList>
            <person name="Simon S."/>
            <person name="Breeschoten T."/>
            <person name="Jansen H.J."/>
            <person name="Dirks R.P."/>
            <person name="Schranz M.E."/>
            <person name="Ros V.I.D."/>
        </authorList>
    </citation>
    <scope>NUCLEOTIDE SEQUENCE</scope>
    <source>
        <strain evidence="2">TB_SE_WUR_2020</strain>
    </source>
</reference>
<name>A0A922M451_SPOEX</name>
<evidence type="ECO:0000313" key="2">
    <source>
        <dbReference type="EMBL" id="KAH9629535.1"/>
    </source>
</evidence>
<comment type="caution">
    <text evidence="2">The sequence shown here is derived from an EMBL/GenBank/DDBJ whole genome shotgun (WGS) entry which is preliminary data.</text>
</comment>
<dbReference type="Proteomes" id="UP000814243">
    <property type="component" value="Unassembled WGS sequence"/>
</dbReference>
<keyword evidence="1" id="KW-1133">Transmembrane helix</keyword>
<evidence type="ECO:0000256" key="1">
    <source>
        <dbReference type="SAM" id="Phobius"/>
    </source>
</evidence>